<feature type="signal peptide" evidence="2">
    <location>
        <begin position="1"/>
        <end position="25"/>
    </location>
</feature>
<gene>
    <name evidence="3" type="ORF">FGL95_09080</name>
</gene>
<accession>A0A848K8P5</accession>
<feature type="region of interest" description="Disordered" evidence="1">
    <location>
        <begin position="30"/>
        <end position="60"/>
    </location>
</feature>
<dbReference type="Proteomes" id="UP000535543">
    <property type="component" value="Unassembled WGS sequence"/>
</dbReference>
<evidence type="ECO:0000313" key="3">
    <source>
        <dbReference type="EMBL" id="NMN95183.1"/>
    </source>
</evidence>
<dbReference type="EMBL" id="VCQU01000003">
    <property type="protein sequence ID" value="NMN95183.1"/>
    <property type="molecule type" value="Genomic_DNA"/>
</dbReference>
<evidence type="ECO:0000313" key="4">
    <source>
        <dbReference type="Proteomes" id="UP000535543"/>
    </source>
</evidence>
<reference evidence="3 4" key="2">
    <citation type="submission" date="2020-06" db="EMBL/GenBank/DDBJ databases">
        <title>Antribacter stalactiti gen. nov., sp. nov., a new member of the family Nacardiaceae isolated from a cave.</title>
        <authorList>
            <person name="Kim I.S."/>
        </authorList>
    </citation>
    <scope>NUCLEOTIDE SEQUENCE [LARGE SCALE GENOMIC DNA]</scope>
    <source>
        <strain evidence="3 4">YC2-7</strain>
    </source>
</reference>
<comment type="caution">
    <text evidence="3">The sequence shown here is derived from an EMBL/GenBank/DDBJ whole genome shotgun (WGS) entry which is preliminary data.</text>
</comment>
<proteinExistence type="predicted"/>
<evidence type="ECO:0000256" key="1">
    <source>
        <dbReference type="SAM" id="MobiDB-lite"/>
    </source>
</evidence>
<dbReference type="AlphaFoldDB" id="A0A848K8P5"/>
<organism evidence="3 4">
    <name type="scientific">Antrihabitans stalactiti</name>
    <dbReference type="NCBI Taxonomy" id="2584121"/>
    <lineage>
        <taxon>Bacteria</taxon>
        <taxon>Bacillati</taxon>
        <taxon>Actinomycetota</taxon>
        <taxon>Actinomycetes</taxon>
        <taxon>Mycobacteriales</taxon>
        <taxon>Nocardiaceae</taxon>
        <taxon>Antrihabitans</taxon>
    </lineage>
</organism>
<dbReference type="RefSeq" id="WP_169585944.1">
    <property type="nucleotide sequence ID" value="NZ_VCQU01000003.1"/>
</dbReference>
<evidence type="ECO:0000256" key="2">
    <source>
        <dbReference type="SAM" id="SignalP"/>
    </source>
</evidence>
<feature type="chain" id="PRO_5032654669" evidence="2">
    <location>
        <begin position="26"/>
        <end position="270"/>
    </location>
</feature>
<protein>
    <submittedName>
        <fullName evidence="3">Uncharacterized protein</fullName>
    </submittedName>
</protein>
<keyword evidence="4" id="KW-1185">Reference proteome</keyword>
<feature type="compositionally biased region" description="Low complexity" evidence="1">
    <location>
        <begin position="42"/>
        <end position="60"/>
    </location>
</feature>
<reference evidence="3 4" key="1">
    <citation type="submission" date="2019-05" db="EMBL/GenBank/DDBJ databases">
        <authorList>
            <person name="Lee S.D."/>
        </authorList>
    </citation>
    <scope>NUCLEOTIDE SEQUENCE [LARGE SCALE GENOMIC DNA]</scope>
    <source>
        <strain evidence="3 4">YC2-7</strain>
    </source>
</reference>
<name>A0A848K8P5_9NOCA</name>
<keyword evidence="2" id="KW-0732">Signal</keyword>
<sequence>MYRHRRSLVACVVGAFALLPTACLPDDGTAGLPDTTTPTPPSSATATVTTQPATSASVTQTSHTVSPIPIGAVPGNPDAVTALSPWAADLLNADITVLEQKCWTMAPQNIDEMYADKDAIAAALATPGIDGQFAVIWTGPVATVSVKRNEIASGYACPRVYPTGSDAAFNDADARHAVRRYLSRFVGKPVNAADVEDKYRLVCAGSTLANNPGRLTGTTGFEDAEITTSGSSDGFATVTAPVTNSSGITATKEFSLAIGPDGYCIADISP</sequence>